<evidence type="ECO:0000313" key="8">
    <source>
        <dbReference type="EMBL" id="KAI6777865.1"/>
    </source>
</evidence>
<feature type="compositionally biased region" description="Polar residues" evidence="5">
    <location>
        <begin position="552"/>
        <end position="566"/>
    </location>
</feature>
<feature type="compositionally biased region" description="Polar residues" evidence="5">
    <location>
        <begin position="457"/>
        <end position="467"/>
    </location>
</feature>
<evidence type="ECO:0000256" key="1">
    <source>
        <dbReference type="ARBA" id="ARBA00004141"/>
    </source>
</evidence>
<feature type="transmembrane region" description="Helical" evidence="6">
    <location>
        <begin position="110"/>
        <end position="136"/>
    </location>
</feature>
<feature type="compositionally biased region" description="Polar residues" evidence="5">
    <location>
        <begin position="477"/>
        <end position="492"/>
    </location>
</feature>
<reference evidence="8" key="2">
    <citation type="submission" date="2022-07" db="EMBL/GenBank/DDBJ databases">
        <authorList>
            <person name="Goncalves M.F.M."/>
            <person name="Hilario S."/>
            <person name="Van De Peer Y."/>
            <person name="Esteves A.C."/>
            <person name="Alves A."/>
        </authorList>
    </citation>
    <scope>NUCLEOTIDE SEQUENCE</scope>
    <source>
        <strain evidence="8">MUM 19.33</strain>
    </source>
</reference>
<feature type="region of interest" description="Disordered" evidence="5">
    <location>
        <begin position="388"/>
        <end position="497"/>
    </location>
</feature>
<organism evidence="8 9">
    <name type="scientific">Emericellopsis cladophorae</name>
    <dbReference type="NCBI Taxonomy" id="2686198"/>
    <lineage>
        <taxon>Eukaryota</taxon>
        <taxon>Fungi</taxon>
        <taxon>Dikarya</taxon>
        <taxon>Ascomycota</taxon>
        <taxon>Pezizomycotina</taxon>
        <taxon>Sordariomycetes</taxon>
        <taxon>Hypocreomycetidae</taxon>
        <taxon>Hypocreales</taxon>
        <taxon>Bionectriaceae</taxon>
        <taxon>Emericellopsis</taxon>
    </lineage>
</organism>
<feature type="compositionally biased region" description="Basic and acidic residues" evidence="5">
    <location>
        <begin position="227"/>
        <end position="238"/>
    </location>
</feature>
<feature type="region of interest" description="Disordered" evidence="5">
    <location>
        <begin position="227"/>
        <end position="263"/>
    </location>
</feature>
<dbReference type="AlphaFoldDB" id="A0A9P9XUA9"/>
<feature type="compositionally biased region" description="Pro residues" evidence="5">
    <location>
        <begin position="567"/>
        <end position="581"/>
    </location>
</feature>
<dbReference type="OrthoDB" id="2354757at2759"/>
<evidence type="ECO:0000256" key="2">
    <source>
        <dbReference type="ARBA" id="ARBA00022692"/>
    </source>
</evidence>
<evidence type="ECO:0000256" key="6">
    <source>
        <dbReference type="SAM" id="Phobius"/>
    </source>
</evidence>
<dbReference type="GO" id="GO:0035838">
    <property type="term" value="C:growing cell tip"/>
    <property type="evidence" value="ECO:0007669"/>
    <property type="project" value="TreeGrafter"/>
</dbReference>
<reference evidence="8" key="1">
    <citation type="journal article" date="2021" name="J Fungi (Basel)">
        <title>Genomic and Metabolomic Analyses of the Marine Fungus Emericellopsis cladophorae: Insights into Saltwater Adaptability Mechanisms and Its Biosynthetic Potential.</title>
        <authorList>
            <person name="Goncalves M.F.M."/>
            <person name="Hilario S."/>
            <person name="Van de Peer Y."/>
            <person name="Esteves A.C."/>
            <person name="Alves A."/>
        </authorList>
    </citation>
    <scope>NUCLEOTIDE SEQUENCE</scope>
    <source>
        <strain evidence="8">MUM 19.33</strain>
    </source>
</reference>
<feature type="transmembrane region" description="Helical" evidence="6">
    <location>
        <begin position="75"/>
        <end position="98"/>
    </location>
</feature>
<accession>A0A9P9XUA9</accession>
<evidence type="ECO:0000256" key="3">
    <source>
        <dbReference type="ARBA" id="ARBA00022989"/>
    </source>
</evidence>
<keyword evidence="2 6" id="KW-0812">Transmembrane</keyword>
<keyword evidence="3 6" id="KW-1133">Transmembrane helix</keyword>
<dbReference type="GO" id="GO:0032153">
    <property type="term" value="C:cell division site"/>
    <property type="evidence" value="ECO:0007669"/>
    <property type="project" value="TreeGrafter"/>
</dbReference>
<name>A0A9P9XUA9_9HYPO</name>
<keyword evidence="4 6" id="KW-0472">Membrane</keyword>
<sequence length="631" mass="67851">MRLRPSTPLSVVLAAAFALLLLSVLSAPIITSIPLGSFDGFTFGVLGYCKPDGSCTSLGIGYDTGKPLPAVRDTLSMVLILHPVAALLVLIMFILAVTSHFHAPSHSSRYLLASFVFTIITFLVCAAAFVVDVLLFMPHMAWGTYIVLASTIMVAISGVVTCMMRRSLISRKTRRKKIAENAEMSGENYYNREPPKPMGFTVAPAVSSSGANGGTDALPTFATFEQRKKDDQVSDEHIPLTQRSPSAGPQRSHPGDAATLSDSATRINAPVRSASRDRFGTPVNAPTDAYGVARGSSMEKAATAHQVEADMPPVVAVEAVAVMDLHHLIVEDMDQVLCEVAETRHRLVLVLLPGRRMSNGYTDPSAESSAQNLAGGYEGYQGNSAEAYNLPRAESPPPMSNDGRPGQAVEMDATSVPANPNQGYRPYNGQLRDNDSDVAGMVGLQQGRSPDRHDTYMSGSVYSSDEPQQFVPARQAWNDQGRSSPRTHSPLQAQPLPQHDQAEYYEDIDPRFAAPTQGPQQGFLHPHGNEPIYEDVHAQNSGARSPAESERSTFTSISQRGVNPQWNPAPPMPQHRGPPPHRQQQRRQDMILDNPDFQIPGPRSGGPSATAGGLHGAPGMIPGSAYPTGPL</sequence>
<dbReference type="GO" id="GO:0005886">
    <property type="term" value="C:plasma membrane"/>
    <property type="evidence" value="ECO:0007669"/>
    <property type="project" value="InterPro"/>
</dbReference>
<dbReference type="InterPro" id="IPR009571">
    <property type="entry name" value="SUR7/Rim9-like_fungi"/>
</dbReference>
<feature type="chain" id="PRO_5040161546" evidence="7">
    <location>
        <begin position="27"/>
        <end position="631"/>
    </location>
</feature>
<feature type="transmembrane region" description="Helical" evidence="6">
    <location>
        <begin position="142"/>
        <end position="164"/>
    </location>
</feature>
<evidence type="ECO:0000256" key="7">
    <source>
        <dbReference type="SAM" id="SignalP"/>
    </source>
</evidence>
<evidence type="ECO:0000313" key="9">
    <source>
        <dbReference type="Proteomes" id="UP001055219"/>
    </source>
</evidence>
<dbReference type="GeneID" id="75829271"/>
<dbReference type="InterPro" id="IPR051380">
    <property type="entry name" value="pH-response_reg_palI/RIM9"/>
</dbReference>
<evidence type="ECO:0000256" key="4">
    <source>
        <dbReference type="ARBA" id="ARBA00023136"/>
    </source>
</evidence>
<comment type="subcellular location">
    <subcellularLocation>
        <location evidence="1">Membrane</location>
        <topology evidence="1">Multi-pass membrane protein</topology>
    </subcellularLocation>
</comment>
<dbReference type="EMBL" id="JAGIXG020000095">
    <property type="protein sequence ID" value="KAI6777865.1"/>
    <property type="molecule type" value="Genomic_DNA"/>
</dbReference>
<feature type="region of interest" description="Disordered" evidence="5">
    <location>
        <begin position="512"/>
        <end position="631"/>
    </location>
</feature>
<dbReference type="RefSeq" id="XP_051358721.1">
    <property type="nucleotide sequence ID" value="XM_051510384.1"/>
</dbReference>
<comment type="caution">
    <text evidence="8">The sequence shown here is derived from an EMBL/GenBank/DDBJ whole genome shotgun (WGS) entry which is preliminary data.</text>
</comment>
<dbReference type="PANTHER" id="PTHR28013:SF3">
    <property type="entry name" value="PROTEIN DCV1-RELATED"/>
    <property type="match status" value="1"/>
</dbReference>
<gene>
    <name evidence="8" type="ORF">J7T54_002763</name>
</gene>
<dbReference type="PANTHER" id="PTHR28013">
    <property type="entry name" value="PROTEIN DCV1-RELATED"/>
    <property type="match status" value="1"/>
</dbReference>
<keyword evidence="7" id="KW-0732">Signal</keyword>
<protein>
    <submittedName>
        <fullName evidence="8">PH-response regulator protein palI/RIM9</fullName>
    </submittedName>
</protein>
<evidence type="ECO:0000256" key="5">
    <source>
        <dbReference type="SAM" id="MobiDB-lite"/>
    </source>
</evidence>
<feature type="signal peptide" evidence="7">
    <location>
        <begin position="1"/>
        <end position="26"/>
    </location>
</feature>
<proteinExistence type="predicted"/>
<dbReference type="Proteomes" id="UP001055219">
    <property type="component" value="Unassembled WGS sequence"/>
</dbReference>
<keyword evidence="9" id="KW-1185">Reference proteome</keyword>
<dbReference type="Pfam" id="PF06687">
    <property type="entry name" value="SUR7"/>
    <property type="match status" value="1"/>
</dbReference>